<dbReference type="OrthoDB" id="1668230at2759"/>
<dbReference type="Gene3D" id="2.170.300.10">
    <property type="entry name" value="Tie2 ligand-binding domain superfamily"/>
    <property type="match status" value="1"/>
</dbReference>
<keyword evidence="1" id="KW-1015">Disulfide bond</keyword>
<dbReference type="EMBL" id="JAIZAY010000006">
    <property type="protein sequence ID" value="KAJ8040873.1"/>
    <property type="molecule type" value="Genomic_DNA"/>
</dbReference>
<evidence type="ECO:0000259" key="4">
    <source>
        <dbReference type="PROSITE" id="PS50835"/>
    </source>
</evidence>
<dbReference type="InterPro" id="IPR007110">
    <property type="entry name" value="Ig-like_dom"/>
</dbReference>
<evidence type="ECO:0000256" key="1">
    <source>
        <dbReference type="PROSITE-ProRule" id="PRU00076"/>
    </source>
</evidence>
<protein>
    <submittedName>
        <fullName evidence="5">Tyrosine-protein kinase receptor Tie-1</fullName>
    </submittedName>
</protein>
<dbReference type="AlphaFoldDB" id="A0A9Q1HD31"/>
<keyword evidence="5" id="KW-0808">Transferase</keyword>
<feature type="compositionally biased region" description="Polar residues" evidence="2">
    <location>
        <begin position="28"/>
        <end position="38"/>
    </location>
</feature>
<feature type="region of interest" description="Disordered" evidence="2">
    <location>
        <begin position="24"/>
        <end position="54"/>
    </location>
</feature>
<keyword evidence="5" id="KW-0675">Receptor</keyword>
<dbReference type="Gene3D" id="2.60.40.10">
    <property type="entry name" value="Immunoglobulins"/>
    <property type="match status" value="1"/>
</dbReference>
<sequence length="237" mass="26357">MTLLSLNHYNSEVDSEYQCYLSDDDSNRNGITTESMRTGWTRDTAEENPEPPVPLWHSDKLPHYKVAMINNGTNDAFGVFGCKATKPGKLETSISTTRMRSGAVIEPSNELFTQTVNVNDTNVSIGMKLSTGTDQWNLRWQHNNGDIMSKGTSTFYIEGPIQFNDSGIYECYIKDERHRAKHGLNLLLVRACPATRWGPPDCLGVCESCYNGGVCDENNGKCVCPPGFKGLNCLEGW</sequence>
<dbReference type="InterPro" id="IPR036179">
    <property type="entry name" value="Ig-like_dom_sf"/>
</dbReference>
<dbReference type="PROSITE" id="PS01186">
    <property type="entry name" value="EGF_2"/>
    <property type="match status" value="1"/>
</dbReference>
<dbReference type="PROSITE" id="PS50835">
    <property type="entry name" value="IG_LIKE"/>
    <property type="match status" value="1"/>
</dbReference>
<feature type="domain" description="Ig-like" evidence="4">
    <location>
        <begin position="87"/>
        <end position="175"/>
    </location>
</feature>
<gene>
    <name evidence="5" type="ORF">HOLleu_15304</name>
</gene>
<comment type="caution">
    <text evidence="1">Lacks conserved residue(s) required for the propagation of feature annotation.</text>
</comment>
<keyword evidence="5" id="KW-0418">Kinase</keyword>
<dbReference type="PROSITE" id="PS50026">
    <property type="entry name" value="EGF_3"/>
    <property type="match status" value="1"/>
</dbReference>
<accession>A0A9Q1HD31</accession>
<dbReference type="Proteomes" id="UP001152320">
    <property type="component" value="Chromosome 6"/>
</dbReference>
<evidence type="ECO:0000256" key="2">
    <source>
        <dbReference type="SAM" id="MobiDB-lite"/>
    </source>
</evidence>
<keyword evidence="6" id="KW-1185">Reference proteome</keyword>
<dbReference type="GO" id="GO:0016301">
    <property type="term" value="F:kinase activity"/>
    <property type="evidence" value="ECO:0007669"/>
    <property type="project" value="UniProtKB-KW"/>
</dbReference>
<evidence type="ECO:0000313" key="6">
    <source>
        <dbReference type="Proteomes" id="UP001152320"/>
    </source>
</evidence>
<feature type="domain" description="EGF-like" evidence="3">
    <location>
        <begin position="203"/>
        <end position="234"/>
    </location>
</feature>
<name>A0A9Q1HD31_HOLLE</name>
<keyword evidence="1" id="KW-0245">EGF-like domain</keyword>
<evidence type="ECO:0000313" key="5">
    <source>
        <dbReference type="EMBL" id="KAJ8040873.1"/>
    </source>
</evidence>
<proteinExistence type="predicted"/>
<feature type="disulfide bond" evidence="1">
    <location>
        <begin position="224"/>
        <end position="233"/>
    </location>
</feature>
<dbReference type="InterPro" id="IPR013783">
    <property type="entry name" value="Ig-like_fold"/>
</dbReference>
<organism evidence="5 6">
    <name type="scientific">Holothuria leucospilota</name>
    <name type="common">Black long sea cucumber</name>
    <name type="synonym">Mertensiothuria leucospilota</name>
    <dbReference type="NCBI Taxonomy" id="206669"/>
    <lineage>
        <taxon>Eukaryota</taxon>
        <taxon>Metazoa</taxon>
        <taxon>Echinodermata</taxon>
        <taxon>Eleutherozoa</taxon>
        <taxon>Echinozoa</taxon>
        <taxon>Holothuroidea</taxon>
        <taxon>Aspidochirotacea</taxon>
        <taxon>Aspidochirotida</taxon>
        <taxon>Holothuriidae</taxon>
        <taxon>Holothuria</taxon>
    </lineage>
</organism>
<dbReference type="InterPro" id="IPR000742">
    <property type="entry name" value="EGF"/>
</dbReference>
<evidence type="ECO:0000259" key="3">
    <source>
        <dbReference type="PROSITE" id="PS50026"/>
    </source>
</evidence>
<dbReference type="PROSITE" id="PS00022">
    <property type="entry name" value="EGF_1"/>
    <property type="match status" value="1"/>
</dbReference>
<comment type="caution">
    <text evidence="5">The sequence shown here is derived from an EMBL/GenBank/DDBJ whole genome shotgun (WGS) entry which is preliminary data.</text>
</comment>
<reference evidence="5" key="1">
    <citation type="submission" date="2021-10" db="EMBL/GenBank/DDBJ databases">
        <title>Tropical sea cucumber genome reveals ecological adaptation and Cuvierian tubules defense mechanism.</title>
        <authorList>
            <person name="Chen T."/>
        </authorList>
    </citation>
    <scope>NUCLEOTIDE SEQUENCE</scope>
    <source>
        <strain evidence="5">Nanhai2018</strain>
        <tissue evidence="5">Muscle</tissue>
    </source>
</reference>
<dbReference type="SUPFAM" id="SSF48726">
    <property type="entry name" value="Immunoglobulin"/>
    <property type="match status" value="1"/>
</dbReference>
<dbReference type="CDD" id="cd00054">
    <property type="entry name" value="EGF_CA"/>
    <property type="match status" value="1"/>
</dbReference>